<feature type="signal peptide" evidence="1">
    <location>
        <begin position="1"/>
        <end position="21"/>
    </location>
</feature>
<feature type="chain" id="PRO_5037471786" description="DUF4369 domain-containing protein" evidence="1">
    <location>
        <begin position="22"/>
        <end position="210"/>
    </location>
</feature>
<evidence type="ECO:0000313" key="3">
    <source>
        <dbReference type="Proteomes" id="UP000634668"/>
    </source>
</evidence>
<evidence type="ECO:0000256" key="1">
    <source>
        <dbReference type="SAM" id="SignalP"/>
    </source>
</evidence>
<dbReference type="AlphaFoldDB" id="A0A918INC1"/>
<proteinExistence type="predicted"/>
<reference evidence="2" key="1">
    <citation type="journal article" date="2014" name="Int. J. Syst. Evol. Microbiol.">
        <title>Complete genome sequence of Corynebacterium casei LMG S-19264T (=DSM 44701T), isolated from a smear-ripened cheese.</title>
        <authorList>
            <consortium name="US DOE Joint Genome Institute (JGI-PGF)"/>
            <person name="Walter F."/>
            <person name="Albersmeier A."/>
            <person name="Kalinowski J."/>
            <person name="Ruckert C."/>
        </authorList>
    </citation>
    <scope>NUCLEOTIDE SEQUENCE</scope>
    <source>
        <strain evidence="2">KCTC 12113</strain>
    </source>
</reference>
<gene>
    <name evidence="2" type="ORF">GCM10007383_02770</name>
</gene>
<organism evidence="2 3">
    <name type="scientific">Arenibacter certesii</name>
    <dbReference type="NCBI Taxonomy" id="228955"/>
    <lineage>
        <taxon>Bacteria</taxon>
        <taxon>Pseudomonadati</taxon>
        <taxon>Bacteroidota</taxon>
        <taxon>Flavobacteriia</taxon>
        <taxon>Flavobacteriales</taxon>
        <taxon>Flavobacteriaceae</taxon>
        <taxon>Arenibacter</taxon>
    </lineage>
</organism>
<evidence type="ECO:0008006" key="4">
    <source>
        <dbReference type="Google" id="ProtNLM"/>
    </source>
</evidence>
<protein>
    <recommendedName>
        <fullName evidence="4">DUF4369 domain-containing protein</fullName>
    </recommendedName>
</protein>
<name>A0A918INC1_9FLAO</name>
<keyword evidence="3" id="KW-1185">Reference proteome</keyword>
<dbReference type="Proteomes" id="UP000634668">
    <property type="component" value="Unassembled WGS sequence"/>
</dbReference>
<evidence type="ECO:0000313" key="2">
    <source>
        <dbReference type="EMBL" id="GGW22467.1"/>
    </source>
</evidence>
<accession>A0A918INC1</accession>
<sequence length="210" mass="23925">MTMIKSLLSLLLSLSFIVSHATEKEILATVVFEKVTAYNNIEGEFFVTETNQRIKVSGTQSFKITLPEKGKYQFGFTSNELAAYTYYPSKITKQKNTITVRLLEKSEQNAGSINLIPAVVAHHTTDEEIDQLFEKGDLNFIIHGIDNSIPKEYVKFKDKYGVGFVKENREVNPLSYKRATENNQIISDYLNKIYGKNWLNELPAKPFGIK</sequence>
<dbReference type="EMBL" id="BMWP01000001">
    <property type="protein sequence ID" value="GGW22467.1"/>
    <property type="molecule type" value="Genomic_DNA"/>
</dbReference>
<comment type="caution">
    <text evidence="2">The sequence shown here is derived from an EMBL/GenBank/DDBJ whole genome shotgun (WGS) entry which is preliminary data.</text>
</comment>
<keyword evidence="1" id="KW-0732">Signal</keyword>
<reference evidence="2" key="2">
    <citation type="submission" date="2020-09" db="EMBL/GenBank/DDBJ databases">
        <authorList>
            <person name="Sun Q."/>
            <person name="Kim S."/>
        </authorList>
    </citation>
    <scope>NUCLEOTIDE SEQUENCE</scope>
    <source>
        <strain evidence="2">KCTC 12113</strain>
    </source>
</reference>